<dbReference type="Pfam" id="PF08722">
    <property type="entry name" value="Tn7_TnsA-like_N"/>
    <property type="match status" value="1"/>
</dbReference>
<dbReference type="RefSeq" id="WP_088485285.1">
    <property type="nucleotide sequence ID" value="NZ_NISI01000010.1"/>
</dbReference>
<protein>
    <recommendedName>
        <fullName evidence="1">TnsA endonuclease N-terminal domain-containing protein</fullName>
    </recommendedName>
</protein>
<sequence length="292" mass="33801">MNIREAAIQELRLRRQRLVQALASSDGAVPRNKIGASIFPMVRQPSTSNRGTKGHVHCFKAGGHVPHESDVERKFYKLMEWDYSVETFVVQPFKVPYRLGNGRISHYTPDCFAISSDVFLDDGPKYAPTAFEIKTKEQLAEEWSDLKPKLRAARSFLSESGFRFRILTEDRIHPQFLENVEFLLGYRGPRFMIRSAKDREIVDRLIWAVKRSNDDFTPRELLHRVKDVATRGDVIPWMWNLYADYVFQCDLLVPLTLDTVSWRVGDAGSGMLNLGGPDNRADWRQPDNDWRR</sequence>
<feature type="domain" description="TnsA endonuclease N-terminal" evidence="1">
    <location>
        <begin position="84"/>
        <end position="169"/>
    </location>
</feature>
<reference evidence="2 3" key="1">
    <citation type="journal article" date="2007" name="Int. J. Syst. Evol. Microbiol.">
        <title>Description of Pelomonas aquatica sp. nov. and Pelomonas puraquae sp. nov., isolated from industrial and haemodialysis water.</title>
        <authorList>
            <person name="Gomila M."/>
            <person name="Bowien B."/>
            <person name="Falsen E."/>
            <person name="Moore E.R."/>
            <person name="Lalucat J."/>
        </authorList>
    </citation>
    <scope>NUCLEOTIDE SEQUENCE [LARGE SCALE GENOMIC DNA]</scope>
    <source>
        <strain evidence="2 3">CCUG 52769</strain>
    </source>
</reference>
<evidence type="ECO:0000313" key="2">
    <source>
        <dbReference type="EMBL" id="OWR02313.1"/>
    </source>
</evidence>
<proteinExistence type="predicted"/>
<evidence type="ECO:0000259" key="1">
    <source>
        <dbReference type="Pfam" id="PF08722"/>
    </source>
</evidence>
<comment type="caution">
    <text evidence="2">The sequence shown here is derived from an EMBL/GenBank/DDBJ whole genome shotgun (WGS) entry which is preliminary data.</text>
</comment>
<dbReference type="EMBL" id="NISI01000010">
    <property type="protein sequence ID" value="OWR02313.1"/>
    <property type="molecule type" value="Genomic_DNA"/>
</dbReference>
<evidence type="ECO:0000313" key="3">
    <source>
        <dbReference type="Proteomes" id="UP000197446"/>
    </source>
</evidence>
<name>A0A254NAY3_9BURK</name>
<dbReference type="InterPro" id="IPR014833">
    <property type="entry name" value="TnsA_N"/>
</dbReference>
<accession>A0A254NAY3</accession>
<gene>
    <name evidence="2" type="ORF">CDO81_20630</name>
</gene>
<dbReference type="AlphaFoldDB" id="A0A254NAY3"/>
<organism evidence="2 3">
    <name type="scientific">Roseateles puraquae</name>
    <dbReference type="NCBI Taxonomy" id="431059"/>
    <lineage>
        <taxon>Bacteria</taxon>
        <taxon>Pseudomonadati</taxon>
        <taxon>Pseudomonadota</taxon>
        <taxon>Betaproteobacteria</taxon>
        <taxon>Burkholderiales</taxon>
        <taxon>Sphaerotilaceae</taxon>
        <taxon>Roseateles</taxon>
    </lineage>
</organism>
<dbReference type="Proteomes" id="UP000197446">
    <property type="component" value="Unassembled WGS sequence"/>
</dbReference>
<keyword evidence="3" id="KW-1185">Reference proteome</keyword>